<feature type="domain" description="UBC core" evidence="4">
    <location>
        <begin position="658"/>
        <end position="842"/>
    </location>
</feature>
<keyword evidence="6" id="KW-1185">Reference proteome</keyword>
<evidence type="ECO:0000313" key="5">
    <source>
        <dbReference type="EMBL" id="KAJ3838834.1"/>
    </source>
</evidence>
<evidence type="ECO:0000256" key="2">
    <source>
        <dbReference type="ARBA" id="ARBA00022786"/>
    </source>
</evidence>
<dbReference type="CDD" id="cd23837">
    <property type="entry name" value="UBCc_UBE2O"/>
    <property type="match status" value="1"/>
</dbReference>
<dbReference type="Pfam" id="PF00179">
    <property type="entry name" value="UQ_con"/>
    <property type="match status" value="1"/>
</dbReference>
<dbReference type="GO" id="GO:0061631">
    <property type="term" value="F:ubiquitin conjugating enzyme activity"/>
    <property type="evidence" value="ECO:0007669"/>
    <property type="project" value="TreeGrafter"/>
</dbReference>
<evidence type="ECO:0000313" key="6">
    <source>
        <dbReference type="Proteomes" id="UP001163846"/>
    </source>
</evidence>
<evidence type="ECO:0000256" key="1">
    <source>
        <dbReference type="ARBA" id="ARBA00022679"/>
    </source>
</evidence>
<dbReference type="AlphaFoldDB" id="A0AA38P9J5"/>
<proteinExistence type="predicted"/>
<dbReference type="PROSITE" id="PS50127">
    <property type="entry name" value="UBC_2"/>
    <property type="match status" value="1"/>
</dbReference>
<dbReference type="Gene3D" id="3.10.110.10">
    <property type="entry name" value="Ubiquitin Conjugating Enzyme"/>
    <property type="match status" value="1"/>
</dbReference>
<feature type="region of interest" description="Disordered" evidence="3">
    <location>
        <begin position="579"/>
        <end position="604"/>
    </location>
</feature>
<organism evidence="5 6">
    <name type="scientific">Lentinula raphanica</name>
    <dbReference type="NCBI Taxonomy" id="153919"/>
    <lineage>
        <taxon>Eukaryota</taxon>
        <taxon>Fungi</taxon>
        <taxon>Dikarya</taxon>
        <taxon>Basidiomycota</taxon>
        <taxon>Agaricomycotina</taxon>
        <taxon>Agaricomycetes</taxon>
        <taxon>Agaricomycetidae</taxon>
        <taxon>Agaricales</taxon>
        <taxon>Marasmiineae</taxon>
        <taxon>Omphalotaceae</taxon>
        <taxon>Lentinula</taxon>
    </lineage>
</organism>
<dbReference type="Proteomes" id="UP001163846">
    <property type="component" value="Unassembled WGS sequence"/>
</dbReference>
<dbReference type="SUPFAM" id="SSF54495">
    <property type="entry name" value="UBC-like"/>
    <property type="match status" value="1"/>
</dbReference>
<dbReference type="SMART" id="SM00212">
    <property type="entry name" value="UBCc"/>
    <property type="match status" value="1"/>
</dbReference>
<accession>A0AA38P9J5</accession>
<keyword evidence="1" id="KW-0808">Transferase</keyword>
<sequence>MFASAQSIFSFLNTMNSTFSESPVTKFYQQDVVQKIAAPHTIGIVLRCWHDAEESPLPIPIQDPLMRPLERGEVGVSFLTEGADTREILSESELTLLDRSFQPGDVVKRNIDDVQSGVILDVRVKFRVEHAISKEPVEGWKTSEDIAESRQAEIGDYVVYEDWVGQVIELYDENIIEVPSGQLVRLPEFGSHLSVGLRSEDILPPPVGGVQNMLGYLFGTTRTSGLQTVLAIKHTVYAITWLALNQTISTPPKVGSGLIDIGTRKLTLIRTRLDLQMHIGDIVQLRNNAGYPSTRHGNEEDAGGMIIVNSFAVSATENEVDILWQDGSKETLRSVEVIPYMNLDEYDCWPGDHVLLLCDGGMGSIPGVVQKVDASQRTAILLLQGNLTQVSLLELDSQGSSDPNSDHEIDALGVRRGELVFIHAPGTNNGFEVPRVPRIGELEPWVHTISFTQSGQLGGWREELASIGADIASRRSIETFDEGIIQSKPPSGTLSWFGEVVDLRTDGLVDVLHADGTSGTYPLEKLTRLYDGLEQLEDNLDQEDGPETEHPMHGIWDYDYHWPDERHDDDGEDEVMADVDDEQSPLETSSPMSPPTVPLPELGTLSSSKLDAEEGEEGMQNQGNGHEKADCWEIFKILSTAPPDHAYFHTTVAQPSRQFMARLNREYRILSNSLPENIIVRAYEDRADLVRSLIIGPSNTPYQDCPFVIDWHLVDYPQSPPVAHFHSLTNGNGRGTHFVCHPIYLIDLERAPVNPNLYEDGKVCLSILNTWTGDKNESWDANRSSLLQALVSIQGLVLVREPWYCEPAYEKLRGTEEGTVNSRLYSEKAYVLSRNFVRRTLETPFGGLEKEIKWQYYSNHLLERVLQHSRALIDKSRSQSTENRTEDQSEQYDISLSTGGIITLERVLNALQNFLDAHRKST</sequence>
<dbReference type="PANTHER" id="PTHR46116">
    <property type="entry name" value="(E3-INDEPENDENT) E2 UBIQUITIN-CONJUGATING ENZYME"/>
    <property type="match status" value="1"/>
</dbReference>
<comment type="caution">
    <text evidence="5">The sequence shown here is derived from an EMBL/GenBank/DDBJ whole genome shotgun (WGS) entry which is preliminary data.</text>
</comment>
<evidence type="ECO:0000256" key="3">
    <source>
        <dbReference type="SAM" id="MobiDB-lite"/>
    </source>
</evidence>
<protein>
    <recommendedName>
        <fullName evidence="4">UBC core domain-containing protein</fullName>
    </recommendedName>
</protein>
<reference evidence="5" key="1">
    <citation type="submission" date="2022-08" db="EMBL/GenBank/DDBJ databases">
        <authorList>
            <consortium name="DOE Joint Genome Institute"/>
            <person name="Min B."/>
            <person name="Riley R."/>
            <person name="Sierra-Patev S."/>
            <person name="Naranjo-Ortiz M."/>
            <person name="Looney B."/>
            <person name="Konkel Z."/>
            <person name="Slot J.C."/>
            <person name="Sakamoto Y."/>
            <person name="Steenwyk J.L."/>
            <person name="Rokas A."/>
            <person name="Carro J."/>
            <person name="Camarero S."/>
            <person name="Ferreira P."/>
            <person name="Molpeceres G."/>
            <person name="Ruiz-Duenas F.J."/>
            <person name="Serrano A."/>
            <person name="Henrissat B."/>
            <person name="Drula E."/>
            <person name="Hughes K.W."/>
            <person name="Mata J.L."/>
            <person name="Ishikawa N.K."/>
            <person name="Vargas-Isla R."/>
            <person name="Ushijima S."/>
            <person name="Smith C.A."/>
            <person name="Ahrendt S."/>
            <person name="Andreopoulos W."/>
            <person name="He G."/>
            <person name="Labutti K."/>
            <person name="Lipzen A."/>
            <person name="Ng V."/>
            <person name="Sandor L."/>
            <person name="Barry K."/>
            <person name="Martinez A.T."/>
            <person name="Xiao Y."/>
            <person name="Gibbons J.G."/>
            <person name="Terashima K."/>
            <person name="Hibbett D.S."/>
            <person name="Grigoriev I.V."/>
        </authorList>
    </citation>
    <scope>NUCLEOTIDE SEQUENCE</scope>
    <source>
        <strain evidence="5">TFB9207</strain>
    </source>
</reference>
<dbReference type="InterPro" id="IPR016135">
    <property type="entry name" value="UBQ-conjugating_enzyme/RWD"/>
</dbReference>
<keyword evidence="2" id="KW-0833">Ubl conjugation pathway</keyword>
<evidence type="ECO:0000259" key="4">
    <source>
        <dbReference type="PROSITE" id="PS50127"/>
    </source>
</evidence>
<gene>
    <name evidence="5" type="ORF">F5878DRAFT_680966</name>
</gene>
<dbReference type="EMBL" id="MU806161">
    <property type="protein sequence ID" value="KAJ3838834.1"/>
    <property type="molecule type" value="Genomic_DNA"/>
</dbReference>
<dbReference type="PANTHER" id="PTHR46116:SF15">
    <property type="entry name" value="(E3-INDEPENDENT) E2 UBIQUITIN-CONJUGATING ENZYME"/>
    <property type="match status" value="1"/>
</dbReference>
<dbReference type="InterPro" id="IPR000608">
    <property type="entry name" value="UBC"/>
</dbReference>
<name>A0AA38P9J5_9AGAR</name>